<evidence type="ECO:0000313" key="2">
    <source>
        <dbReference type="EMBL" id="GIM90528.1"/>
    </source>
</evidence>
<evidence type="ECO:0000313" key="3">
    <source>
        <dbReference type="Proteomes" id="UP000677082"/>
    </source>
</evidence>
<sequence length="299" mass="33360">MIDRETEAVNLHRSPTIRRRRLGVELRRHREAAGVTIDVVAERLGCSTSKVSRIETGHTSASPSDVQNILDIYGVGPAITAELVQIAREARQKGWWHPYSTVLTGAYVGLETAARSIWVYEQQVVPGLLQSEEYGIALIRGARQELTDQEIEQRVRVRMERQALLIQDDPIDLRVVLDEAVLSRPVGGDAVMRGQLQKLIEIARLPNVTLQILPFAVGAHAAMDGTFVILEFEEEGDADVVFIDNATGGLFLEKNEELRKYTSIFDTVRAAALTADASLEWIELLVEEPLWKSKRRVSG</sequence>
<dbReference type="InterPro" id="IPR001387">
    <property type="entry name" value="Cro/C1-type_HTH"/>
</dbReference>
<feature type="domain" description="HTH cro/C1-type" evidence="1">
    <location>
        <begin position="26"/>
        <end position="81"/>
    </location>
</feature>
<dbReference type="Pfam" id="PF19054">
    <property type="entry name" value="DUF5753"/>
    <property type="match status" value="1"/>
</dbReference>
<evidence type="ECO:0000259" key="1">
    <source>
        <dbReference type="PROSITE" id="PS50943"/>
    </source>
</evidence>
<organism evidence="2 3">
    <name type="scientific">Paractinoplanes toevensis</name>
    <dbReference type="NCBI Taxonomy" id="571911"/>
    <lineage>
        <taxon>Bacteria</taxon>
        <taxon>Bacillati</taxon>
        <taxon>Actinomycetota</taxon>
        <taxon>Actinomycetes</taxon>
        <taxon>Micromonosporales</taxon>
        <taxon>Micromonosporaceae</taxon>
        <taxon>Paractinoplanes</taxon>
    </lineage>
</organism>
<proteinExistence type="predicted"/>
<gene>
    <name evidence="2" type="ORF">Ato02nite_023210</name>
</gene>
<dbReference type="Proteomes" id="UP000677082">
    <property type="component" value="Unassembled WGS sequence"/>
</dbReference>
<dbReference type="InterPro" id="IPR043917">
    <property type="entry name" value="DUF5753"/>
</dbReference>
<reference evidence="2 3" key="1">
    <citation type="submission" date="2021-03" db="EMBL/GenBank/DDBJ databases">
        <title>Whole genome shotgun sequence of Actinoplanes toevensis NBRC 105298.</title>
        <authorList>
            <person name="Komaki H."/>
            <person name="Tamura T."/>
        </authorList>
    </citation>
    <scope>NUCLEOTIDE SEQUENCE [LARGE SCALE GENOMIC DNA]</scope>
    <source>
        <strain evidence="2 3">NBRC 105298</strain>
    </source>
</reference>
<keyword evidence="3" id="KW-1185">Reference proteome</keyword>
<dbReference type="CDD" id="cd00093">
    <property type="entry name" value="HTH_XRE"/>
    <property type="match status" value="1"/>
</dbReference>
<dbReference type="Pfam" id="PF13560">
    <property type="entry name" value="HTH_31"/>
    <property type="match status" value="1"/>
</dbReference>
<dbReference type="Gene3D" id="1.10.260.40">
    <property type="entry name" value="lambda repressor-like DNA-binding domains"/>
    <property type="match status" value="1"/>
</dbReference>
<name>A0A919W4V0_9ACTN</name>
<dbReference type="GO" id="GO:0003677">
    <property type="term" value="F:DNA binding"/>
    <property type="evidence" value="ECO:0007669"/>
    <property type="project" value="InterPro"/>
</dbReference>
<accession>A0A919W4V0</accession>
<dbReference type="PROSITE" id="PS50943">
    <property type="entry name" value="HTH_CROC1"/>
    <property type="match status" value="1"/>
</dbReference>
<dbReference type="AlphaFoldDB" id="A0A919W4V0"/>
<dbReference type="SUPFAM" id="SSF47413">
    <property type="entry name" value="lambda repressor-like DNA-binding domains"/>
    <property type="match status" value="1"/>
</dbReference>
<dbReference type="EMBL" id="BOQN01000031">
    <property type="protein sequence ID" value="GIM90528.1"/>
    <property type="molecule type" value="Genomic_DNA"/>
</dbReference>
<dbReference type="SMART" id="SM00530">
    <property type="entry name" value="HTH_XRE"/>
    <property type="match status" value="1"/>
</dbReference>
<comment type="caution">
    <text evidence="2">The sequence shown here is derived from an EMBL/GenBank/DDBJ whole genome shotgun (WGS) entry which is preliminary data.</text>
</comment>
<protein>
    <submittedName>
        <fullName evidence="2">Transcriptional regulator</fullName>
    </submittedName>
</protein>
<dbReference type="InterPro" id="IPR010982">
    <property type="entry name" value="Lambda_DNA-bd_dom_sf"/>
</dbReference>